<proteinExistence type="inferred from homology"/>
<dbReference type="GO" id="GO:0008840">
    <property type="term" value="F:4-hydroxy-tetrahydrodipicolinate synthase activity"/>
    <property type="evidence" value="ECO:0007669"/>
    <property type="project" value="TreeGrafter"/>
</dbReference>
<dbReference type="InterPro" id="IPR002220">
    <property type="entry name" value="DapA-like"/>
</dbReference>
<comment type="caution">
    <text evidence="6">The sequence shown here is derived from an EMBL/GenBank/DDBJ whole genome shotgun (WGS) entry which is preliminary data.</text>
</comment>
<feature type="binding site" evidence="5">
    <location>
        <position position="44"/>
    </location>
    <ligand>
        <name>pyruvate</name>
        <dbReference type="ChEBI" id="CHEBI:15361"/>
    </ligand>
</feature>
<sequence>MFTGLCAFPLTPFKDEQFDPVAFARIINNLTDAKVDAICAMGSTGLYPYLNNDERRTVAENAVALADGIPVMAGIGALRTRDVLHNADIVQRAGVNAVLLAPMSYHHLHDEEVYALYEKVTANLSVPLCVYENPNATNFTFSDELYQAISRLPNVAAVKIPGMPFGDKVQGEQRLARLRELVPDSLSIGVSADKFGVAGMRAGCDAWHSVLAGLFPKTVQCLIQAVRDGQGESAAMASDRLSPIWQLFVQSKGGLRVMATAADILGVCEGNCLPHPLKPLTGPARQELEAQLTSLQLD</sequence>
<dbReference type="SUPFAM" id="SSF51569">
    <property type="entry name" value="Aldolase"/>
    <property type="match status" value="1"/>
</dbReference>
<keyword evidence="7" id="KW-1185">Reference proteome</keyword>
<gene>
    <name evidence="6" type="ORF">J0A66_11060</name>
</gene>
<dbReference type="PANTHER" id="PTHR12128">
    <property type="entry name" value="DIHYDRODIPICOLINATE SYNTHASE"/>
    <property type="match status" value="1"/>
</dbReference>
<evidence type="ECO:0000256" key="3">
    <source>
        <dbReference type="PIRNR" id="PIRNR001365"/>
    </source>
</evidence>
<dbReference type="Proteomes" id="UP000664654">
    <property type="component" value="Unassembled WGS sequence"/>
</dbReference>
<dbReference type="Gene3D" id="3.20.20.70">
    <property type="entry name" value="Aldolase class I"/>
    <property type="match status" value="1"/>
</dbReference>
<keyword evidence="2 3" id="KW-0456">Lyase</keyword>
<accession>A0A939IR55</accession>
<evidence type="ECO:0000256" key="4">
    <source>
        <dbReference type="PIRSR" id="PIRSR001365-1"/>
    </source>
</evidence>
<dbReference type="PRINTS" id="PR00146">
    <property type="entry name" value="DHPICSNTHASE"/>
</dbReference>
<dbReference type="InterPro" id="IPR013785">
    <property type="entry name" value="Aldolase_TIM"/>
</dbReference>
<dbReference type="CDD" id="cd00408">
    <property type="entry name" value="DHDPS-like"/>
    <property type="match status" value="1"/>
</dbReference>
<evidence type="ECO:0000313" key="6">
    <source>
        <dbReference type="EMBL" id="MBN7825764.1"/>
    </source>
</evidence>
<dbReference type="SMART" id="SM01130">
    <property type="entry name" value="DHDPS"/>
    <property type="match status" value="1"/>
</dbReference>
<evidence type="ECO:0000256" key="1">
    <source>
        <dbReference type="ARBA" id="ARBA00007592"/>
    </source>
</evidence>
<evidence type="ECO:0000313" key="7">
    <source>
        <dbReference type="Proteomes" id="UP000664654"/>
    </source>
</evidence>
<evidence type="ECO:0000256" key="5">
    <source>
        <dbReference type="PIRSR" id="PIRSR001365-2"/>
    </source>
</evidence>
<dbReference type="PANTHER" id="PTHR12128:SF66">
    <property type="entry name" value="4-HYDROXY-2-OXOGLUTARATE ALDOLASE, MITOCHONDRIAL"/>
    <property type="match status" value="1"/>
</dbReference>
<dbReference type="RefSeq" id="WP_206573874.1">
    <property type="nucleotide sequence ID" value="NZ_JAFKCV010000005.1"/>
</dbReference>
<feature type="active site" description="Proton donor/acceptor" evidence="4">
    <location>
        <position position="131"/>
    </location>
</feature>
<dbReference type="EMBL" id="JAFKCV010000005">
    <property type="protein sequence ID" value="MBN7825764.1"/>
    <property type="molecule type" value="Genomic_DNA"/>
</dbReference>
<name>A0A939IR55_9ALTE</name>
<dbReference type="PIRSF" id="PIRSF001365">
    <property type="entry name" value="DHDPS"/>
    <property type="match status" value="1"/>
</dbReference>
<comment type="similarity">
    <text evidence="1 3">Belongs to the DapA family.</text>
</comment>
<reference evidence="6" key="1">
    <citation type="submission" date="2021-03" db="EMBL/GenBank/DDBJ databases">
        <title>novel species isolated from a fishpond in China.</title>
        <authorList>
            <person name="Lu H."/>
            <person name="Cai Z."/>
        </authorList>
    </citation>
    <scope>NUCLEOTIDE SEQUENCE</scope>
    <source>
        <strain evidence="6">JCM 30855</strain>
    </source>
</reference>
<dbReference type="Pfam" id="PF00701">
    <property type="entry name" value="DHDPS"/>
    <property type="match status" value="1"/>
</dbReference>
<feature type="active site" description="Schiff-base intermediate with substrate" evidence="4">
    <location>
        <position position="159"/>
    </location>
</feature>
<dbReference type="AlphaFoldDB" id="A0A939IR55"/>
<organism evidence="6 7">
    <name type="scientific">Bowmanella dokdonensis</name>
    <dbReference type="NCBI Taxonomy" id="751969"/>
    <lineage>
        <taxon>Bacteria</taxon>
        <taxon>Pseudomonadati</taxon>
        <taxon>Pseudomonadota</taxon>
        <taxon>Gammaproteobacteria</taxon>
        <taxon>Alteromonadales</taxon>
        <taxon>Alteromonadaceae</taxon>
        <taxon>Bowmanella</taxon>
    </lineage>
</organism>
<evidence type="ECO:0000256" key="2">
    <source>
        <dbReference type="ARBA" id="ARBA00023239"/>
    </source>
</evidence>
<protein>
    <submittedName>
        <fullName evidence="6">Dihydrodipicolinate synthase family protein</fullName>
    </submittedName>
</protein>